<feature type="compositionally biased region" description="Polar residues" evidence="7">
    <location>
        <begin position="373"/>
        <end position="397"/>
    </location>
</feature>
<keyword evidence="3" id="KW-0805">Transcription regulation</keyword>
<dbReference type="SUPFAM" id="SSF57701">
    <property type="entry name" value="Zn2/Cys6 DNA-binding domain"/>
    <property type="match status" value="1"/>
</dbReference>
<feature type="region of interest" description="Disordered" evidence="7">
    <location>
        <begin position="474"/>
        <end position="535"/>
    </location>
</feature>
<feature type="compositionally biased region" description="Polar residues" evidence="7">
    <location>
        <begin position="104"/>
        <end position="113"/>
    </location>
</feature>
<feature type="domain" description="Zn(2)-C6 fungal-type" evidence="8">
    <location>
        <begin position="436"/>
        <end position="467"/>
    </location>
</feature>
<feature type="compositionally biased region" description="Low complexity" evidence="7">
    <location>
        <begin position="62"/>
        <end position="78"/>
    </location>
</feature>
<dbReference type="PROSITE" id="PS50048">
    <property type="entry name" value="ZN2_CY6_FUNGAL_2"/>
    <property type="match status" value="1"/>
</dbReference>
<feature type="compositionally biased region" description="Acidic residues" evidence="7">
    <location>
        <begin position="482"/>
        <end position="491"/>
    </location>
</feature>
<evidence type="ECO:0000256" key="6">
    <source>
        <dbReference type="ARBA" id="ARBA00023242"/>
    </source>
</evidence>
<dbReference type="Pfam" id="PF00172">
    <property type="entry name" value="Zn_clus"/>
    <property type="match status" value="1"/>
</dbReference>
<dbReference type="SMART" id="SM00066">
    <property type="entry name" value="GAL4"/>
    <property type="match status" value="1"/>
</dbReference>
<evidence type="ECO:0000256" key="1">
    <source>
        <dbReference type="ARBA" id="ARBA00022723"/>
    </source>
</evidence>
<proteinExistence type="predicted"/>
<feature type="region of interest" description="Disordered" evidence="7">
    <location>
        <begin position="328"/>
        <end position="433"/>
    </location>
</feature>
<dbReference type="GeneID" id="87956323"/>
<dbReference type="InterPro" id="IPR001138">
    <property type="entry name" value="Zn2Cys6_DnaBD"/>
</dbReference>
<feature type="compositionally biased region" description="Polar residues" evidence="7">
    <location>
        <begin position="548"/>
        <end position="569"/>
    </location>
</feature>
<evidence type="ECO:0000313" key="9">
    <source>
        <dbReference type="EMBL" id="WRT67226.1"/>
    </source>
</evidence>
<keyword evidence="6" id="KW-0539">Nucleus</keyword>
<protein>
    <recommendedName>
        <fullName evidence="8">Zn(2)-C6 fungal-type domain-containing protein</fullName>
    </recommendedName>
</protein>
<dbReference type="RefSeq" id="XP_062791966.1">
    <property type="nucleotide sequence ID" value="XM_062935915.1"/>
</dbReference>
<feature type="compositionally biased region" description="Low complexity" evidence="7">
    <location>
        <begin position="411"/>
        <end position="423"/>
    </location>
</feature>
<feature type="compositionally biased region" description="Basic and acidic residues" evidence="7">
    <location>
        <begin position="328"/>
        <end position="343"/>
    </location>
</feature>
<name>A0ABZ1CZM7_9TREE</name>
<dbReference type="PANTHER" id="PTHR31944">
    <property type="entry name" value="HEME-RESPONSIVE ZINC FINGER TRANSCRIPTION FACTOR HAP1"/>
    <property type="match status" value="1"/>
</dbReference>
<dbReference type="PANTHER" id="PTHR31944:SF131">
    <property type="entry name" value="HEME-RESPONSIVE ZINC FINGER TRANSCRIPTION FACTOR HAP1"/>
    <property type="match status" value="1"/>
</dbReference>
<organism evidence="9 10">
    <name type="scientific">Kwoniella shivajii</name>
    <dbReference type="NCBI Taxonomy" id="564305"/>
    <lineage>
        <taxon>Eukaryota</taxon>
        <taxon>Fungi</taxon>
        <taxon>Dikarya</taxon>
        <taxon>Basidiomycota</taxon>
        <taxon>Agaricomycotina</taxon>
        <taxon>Tremellomycetes</taxon>
        <taxon>Tremellales</taxon>
        <taxon>Cryptococcaceae</taxon>
        <taxon>Kwoniella</taxon>
    </lineage>
</organism>
<dbReference type="Proteomes" id="UP001329825">
    <property type="component" value="Chromosome 5"/>
</dbReference>
<dbReference type="CDD" id="cd00067">
    <property type="entry name" value="GAL4"/>
    <property type="match status" value="1"/>
</dbReference>
<gene>
    <name evidence="9" type="ORF">IL334_004192</name>
</gene>
<evidence type="ECO:0000256" key="2">
    <source>
        <dbReference type="ARBA" id="ARBA00022833"/>
    </source>
</evidence>
<evidence type="ECO:0000256" key="5">
    <source>
        <dbReference type="ARBA" id="ARBA00023163"/>
    </source>
</evidence>
<feature type="region of interest" description="Disordered" evidence="7">
    <location>
        <begin position="547"/>
        <end position="569"/>
    </location>
</feature>
<dbReference type="PROSITE" id="PS00463">
    <property type="entry name" value="ZN2_CY6_FUNGAL_1"/>
    <property type="match status" value="1"/>
</dbReference>
<evidence type="ECO:0000256" key="7">
    <source>
        <dbReference type="SAM" id="MobiDB-lite"/>
    </source>
</evidence>
<feature type="region of interest" description="Disordered" evidence="7">
    <location>
        <begin position="1"/>
        <end position="114"/>
    </location>
</feature>
<reference evidence="9 10" key="1">
    <citation type="submission" date="2024-01" db="EMBL/GenBank/DDBJ databases">
        <title>Comparative genomics of Cryptococcus and Kwoniella reveals pathogenesis evolution and contrasting modes of karyotype evolution via chromosome fusion or intercentromeric recombination.</title>
        <authorList>
            <person name="Coelho M.A."/>
            <person name="David-Palma M."/>
            <person name="Shea T."/>
            <person name="Bowers K."/>
            <person name="McGinley-Smith S."/>
            <person name="Mohammad A.W."/>
            <person name="Gnirke A."/>
            <person name="Yurkov A.M."/>
            <person name="Nowrousian M."/>
            <person name="Sun S."/>
            <person name="Cuomo C.A."/>
            <person name="Heitman J."/>
        </authorList>
    </citation>
    <scope>NUCLEOTIDE SEQUENCE [LARGE SCALE GENOMIC DNA]</scope>
    <source>
        <strain evidence="9">CBS 11374</strain>
    </source>
</reference>
<keyword evidence="10" id="KW-1185">Reference proteome</keyword>
<dbReference type="InterPro" id="IPR051430">
    <property type="entry name" value="Fungal_TF_Env_Response"/>
</dbReference>
<accession>A0ABZ1CZM7</accession>
<feature type="compositionally biased region" description="Basic and acidic residues" evidence="7">
    <location>
        <begin position="506"/>
        <end position="521"/>
    </location>
</feature>
<feature type="compositionally biased region" description="Polar residues" evidence="7">
    <location>
        <begin position="14"/>
        <end position="23"/>
    </location>
</feature>
<evidence type="ECO:0000259" key="8">
    <source>
        <dbReference type="PROSITE" id="PS50048"/>
    </source>
</evidence>
<dbReference type="InterPro" id="IPR036864">
    <property type="entry name" value="Zn2-C6_fun-type_DNA-bd_sf"/>
</dbReference>
<keyword evidence="2" id="KW-0862">Zinc</keyword>
<evidence type="ECO:0000256" key="4">
    <source>
        <dbReference type="ARBA" id="ARBA00023125"/>
    </source>
</evidence>
<keyword evidence="1" id="KW-0479">Metal-binding</keyword>
<evidence type="ECO:0000256" key="3">
    <source>
        <dbReference type="ARBA" id="ARBA00023015"/>
    </source>
</evidence>
<feature type="compositionally biased region" description="Basic and acidic residues" evidence="7">
    <location>
        <begin position="81"/>
        <end position="96"/>
    </location>
</feature>
<evidence type="ECO:0000313" key="10">
    <source>
        <dbReference type="Proteomes" id="UP001329825"/>
    </source>
</evidence>
<dbReference type="Gene3D" id="4.10.240.10">
    <property type="entry name" value="Zn(2)-C6 fungal-type DNA-binding domain"/>
    <property type="match status" value="1"/>
</dbReference>
<keyword evidence="4" id="KW-0238">DNA-binding</keyword>
<dbReference type="EMBL" id="CP141885">
    <property type="protein sequence ID" value="WRT67226.1"/>
    <property type="molecule type" value="Genomic_DNA"/>
</dbReference>
<keyword evidence="5" id="KW-0804">Transcription</keyword>
<sequence length="569" mass="63434">MSPGVDDSSDDNVSRIQPPQTYSPEVDRAPSDTGPIRSNRSVECFGGISPVRVQDMSPPQNPIISPTPRLPSSLSTLLNHAETRQEQGSRVSRPDDMGGLFRRSSASPGQQSRAICWRDDQAPREYSPRPVIVPSRHSLPALHYPRPAFPPRNAFRTFPSPRSRSSTPPITALPQPTVRRRSTLTLPHLSETSIGDALQSPRLMQVDRISSGEYLSDQDPVYPQEMHRGVTYPQHAWDRYIPYHQMLWPGSRRNTVLGEDRLVRPADRSLLKASLTLDTKMTPDMARWTESEVALYYRGFDDAMMMVQSGVGRLGEDTFFQVHISNRDPLHPTTVDQDKDLTPRLESCNVPPPQPPHYHQRQQVGQQLRIDPSLQSPDTHTRQSIPNTKASTPTVSTPHRIVHPPPASDYFNAAFPSNSAPASQRAQKRTKRQPISCYPCRDRKLKCDGKTPCGQCSKRHIDGQCHYAKAIRRRGRNRKTDDDGDEADDLSEGNQGGGESSTAAQDRARDTRMNDDYRDGQLEGEADTSVGSGYSVRWGQGDMARILNSPSATRGTSIIERINSSASRG</sequence>